<evidence type="ECO:0000256" key="1">
    <source>
        <dbReference type="ARBA" id="ARBA00004651"/>
    </source>
</evidence>
<evidence type="ECO:0000313" key="7">
    <source>
        <dbReference type="EMBL" id="CAE4635556.1"/>
    </source>
</evidence>
<keyword evidence="3 6" id="KW-0812">Transmembrane</keyword>
<evidence type="ECO:0000256" key="3">
    <source>
        <dbReference type="ARBA" id="ARBA00022692"/>
    </source>
</evidence>
<dbReference type="GO" id="GO:0005886">
    <property type="term" value="C:plasma membrane"/>
    <property type="evidence" value="ECO:0007669"/>
    <property type="project" value="UniProtKB-SubCell"/>
</dbReference>
<protein>
    <submittedName>
        <fullName evidence="7">Uncharacterized protein</fullName>
    </submittedName>
</protein>
<keyword evidence="5 6" id="KW-0472">Membrane</keyword>
<organism evidence="7">
    <name type="scientific">Ditylum brightwellii</name>
    <dbReference type="NCBI Taxonomy" id="49249"/>
    <lineage>
        <taxon>Eukaryota</taxon>
        <taxon>Sar</taxon>
        <taxon>Stramenopiles</taxon>
        <taxon>Ochrophyta</taxon>
        <taxon>Bacillariophyta</taxon>
        <taxon>Mediophyceae</taxon>
        <taxon>Lithodesmiophycidae</taxon>
        <taxon>Lithodesmiales</taxon>
        <taxon>Lithodesmiaceae</taxon>
        <taxon>Ditylum</taxon>
    </lineage>
</organism>
<accession>A0A7S4W9J7</accession>
<comment type="subcellular location">
    <subcellularLocation>
        <location evidence="1">Cell membrane</location>
        <topology evidence="1">Multi-pass membrane protein</topology>
    </subcellularLocation>
</comment>
<gene>
    <name evidence="7" type="ORF">DBRI00130_LOCUS29825</name>
</gene>
<dbReference type="EMBL" id="HBNS01038216">
    <property type="protein sequence ID" value="CAE4635556.1"/>
    <property type="molecule type" value="Transcribed_RNA"/>
</dbReference>
<evidence type="ECO:0000256" key="4">
    <source>
        <dbReference type="ARBA" id="ARBA00022989"/>
    </source>
</evidence>
<feature type="transmembrane region" description="Helical" evidence="6">
    <location>
        <begin position="130"/>
        <end position="154"/>
    </location>
</feature>
<keyword evidence="4 6" id="KW-1133">Transmembrane helix</keyword>
<name>A0A7S4W9J7_9STRA</name>
<keyword evidence="2" id="KW-1003">Cell membrane</keyword>
<dbReference type="AlphaFoldDB" id="A0A7S4W9J7"/>
<evidence type="ECO:0000256" key="6">
    <source>
        <dbReference type="SAM" id="Phobius"/>
    </source>
</evidence>
<proteinExistence type="predicted"/>
<sequence length="173" mass="19513">MVAYSLGRIFFKGYVRSKLSDNEILSLVEKSMTSRPLRTSLTMKYSIFPEAIKNYGLSIMTPVKPWIFALATFIHGFPFTIVWTNLGWDSSMRLKVNEMAKRATATPEDDLIDAGSTMVSSPTTLPPNKLLGVAVVFVTVWGIVGSPAIMALWIRDLRKNHTNEKKKEEKRQN</sequence>
<dbReference type="InterPro" id="IPR015414">
    <property type="entry name" value="TMEM64"/>
</dbReference>
<reference evidence="7" key="1">
    <citation type="submission" date="2021-01" db="EMBL/GenBank/DDBJ databases">
        <authorList>
            <person name="Corre E."/>
            <person name="Pelletier E."/>
            <person name="Niang G."/>
            <person name="Scheremetjew M."/>
            <person name="Finn R."/>
            <person name="Kale V."/>
            <person name="Holt S."/>
            <person name="Cochrane G."/>
            <person name="Meng A."/>
            <person name="Brown T."/>
            <person name="Cohen L."/>
        </authorList>
    </citation>
    <scope>NUCLEOTIDE SEQUENCE</scope>
    <source>
        <strain evidence="7">GSO104</strain>
    </source>
</reference>
<dbReference type="PANTHER" id="PTHR12677">
    <property type="entry name" value="GOLGI APPARATUS MEMBRANE PROTEIN TVP38-RELATED"/>
    <property type="match status" value="1"/>
</dbReference>
<feature type="transmembrane region" description="Helical" evidence="6">
    <location>
        <begin position="66"/>
        <end position="86"/>
    </location>
</feature>
<evidence type="ECO:0000256" key="2">
    <source>
        <dbReference type="ARBA" id="ARBA00022475"/>
    </source>
</evidence>
<evidence type="ECO:0000256" key="5">
    <source>
        <dbReference type="ARBA" id="ARBA00023136"/>
    </source>
</evidence>
<dbReference type="PANTHER" id="PTHR12677:SF59">
    <property type="entry name" value="GOLGI APPARATUS MEMBRANE PROTEIN TVP38-RELATED"/>
    <property type="match status" value="1"/>
</dbReference>